<comment type="caution">
    <text evidence="3">The sequence shown here is derived from an EMBL/GenBank/DDBJ whole genome shotgun (WGS) entry which is preliminary data.</text>
</comment>
<protein>
    <submittedName>
        <fullName evidence="3">EAL domain-containing protein</fullName>
    </submittedName>
</protein>
<dbReference type="AlphaFoldDB" id="A0A5C6S7D5"/>
<gene>
    <name evidence="3" type="ORF">FQV27_07675</name>
</gene>
<evidence type="ECO:0000259" key="2">
    <source>
        <dbReference type="SMART" id="SM00052"/>
    </source>
</evidence>
<dbReference type="InterPro" id="IPR001633">
    <property type="entry name" value="EAL_dom"/>
</dbReference>
<evidence type="ECO:0000313" key="3">
    <source>
        <dbReference type="EMBL" id="TXB69971.1"/>
    </source>
</evidence>
<sequence length="275" mass="29542">MGRNRERSALLGFLSKIFASLRAGGHSDPPRKPLATAESRPKTRPLPGPRFRVQLCCHTGAAVSVQAFAPGYLVNDTDGLLRLGLQQLKAWDAAGLHVPQLAIELPTTISRHKIMADPLIWEIDRQSVATNRLIFCAGSDAGRMDEQAGLALLAQHGCSLEISSTDPADLRALRDMRIVGARLRIAEAELRNCDRDANSSARAQSLLMLADRYGLASLADGVSTPRQHGLLAQLGCSVVQGDAIAPLLDADATTYYLRNLTAIDMHPVAVPRSAA</sequence>
<dbReference type="SMART" id="SM00052">
    <property type="entry name" value="EAL"/>
    <property type="match status" value="1"/>
</dbReference>
<dbReference type="Proteomes" id="UP000321562">
    <property type="component" value="Unassembled WGS sequence"/>
</dbReference>
<reference evidence="3 4" key="1">
    <citation type="submission" date="2019-08" db="EMBL/GenBank/DDBJ databases">
        <authorList>
            <person name="Ye J."/>
        </authorList>
    </citation>
    <scope>NUCLEOTIDE SEQUENCE [LARGE SCALE GENOMIC DNA]</scope>
    <source>
        <strain evidence="3 4">TK008</strain>
    </source>
</reference>
<feature type="region of interest" description="Disordered" evidence="1">
    <location>
        <begin position="23"/>
        <end position="47"/>
    </location>
</feature>
<dbReference type="EMBL" id="VOPL01000002">
    <property type="protein sequence ID" value="TXB69971.1"/>
    <property type="molecule type" value="Genomic_DNA"/>
</dbReference>
<dbReference type="SUPFAM" id="SSF141868">
    <property type="entry name" value="EAL domain-like"/>
    <property type="match status" value="1"/>
</dbReference>
<dbReference type="InterPro" id="IPR035919">
    <property type="entry name" value="EAL_sf"/>
</dbReference>
<dbReference type="Gene3D" id="3.20.20.450">
    <property type="entry name" value="EAL domain"/>
    <property type="match status" value="1"/>
</dbReference>
<dbReference type="OrthoDB" id="9814202at2"/>
<feature type="domain" description="EAL" evidence="2">
    <location>
        <begin position="30"/>
        <end position="252"/>
    </location>
</feature>
<name>A0A5C6S7D5_9RHOB</name>
<evidence type="ECO:0000256" key="1">
    <source>
        <dbReference type="SAM" id="MobiDB-lite"/>
    </source>
</evidence>
<dbReference type="RefSeq" id="WP_147097262.1">
    <property type="nucleotide sequence ID" value="NZ_VOPL01000002.1"/>
</dbReference>
<keyword evidence="4" id="KW-1185">Reference proteome</keyword>
<evidence type="ECO:0000313" key="4">
    <source>
        <dbReference type="Proteomes" id="UP000321562"/>
    </source>
</evidence>
<accession>A0A5C6S7D5</accession>
<dbReference type="Pfam" id="PF00563">
    <property type="entry name" value="EAL"/>
    <property type="match status" value="1"/>
</dbReference>
<proteinExistence type="predicted"/>
<organism evidence="3 4">
    <name type="scientific">Paracoccus aurantiacus</name>
    <dbReference type="NCBI Taxonomy" id="2599412"/>
    <lineage>
        <taxon>Bacteria</taxon>
        <taxon>Pseudomonadati</taxon>
        <taxon>Pseudomonadota</taxon>
        <taxon>Alphaproteobacteria</taxon>
        <taxon>Rhodobacterales</taxon>
        <taxon>Paracoccaceae</taxon>
        <taxon>Paracoccus</taxon>
    </lineage>
</organism>